<feature type="signal peptide" evidence="1">
    <location>
        <begin position="1"/>
        <end position="19"/>
    </location>
</feature>
<keyword evidence="3" id="KW-1185">Reference proteome</keyword>
<dbReference type="STRING" id="610380.E2B2I0"/>
<sequence>MRSLLTTALCLFMAVCILANDFERGERKTGDHSVTDEFIIEPEFPWIALEVTIDITCPPNETITYVKISSIKHDKDVSYQLLAGNVGTSSLVVVATGKIGEGLSLRVQGYCINLNTIISDASE</sequence>
<gene>
    <name evidence="2" type="ORF">EAI_16089</name>
</gene>
<proteinExistence type="predicted"/>
<dbReference type="Pfam" id="PF15868">
    <property type="entry name" value="MBF2"/>
    <property type="match status" value="1"/>
</dbReference>
<evidence type="ECO:0000313" key="2">
    <source>
        <dbReference type="EMBL" id="EFN90095.1"/>
    </source>
</evidence>
<dbReference type="InterPro" id="IPR031734">
    <property type="entry name" value="MBF2"/>
</dbReference>
<feature type="chain" id="PRO_5003157309" evidence="1">
    <location>
        <begin position="20"/>
        <end position="123"/>
    </location>
</feature>
<protein>
    <submittedName>
        <fullName evidence="2">Uncharacterized protein</fullName>
    </submittedName>
</protein>
<dbReference type="AlphaFoldDB" id="E2B2I0"/>
<evidence type="ECO:0000313" key="3">
    <source>
        <dbReference type="Proteomes" id="UP000008237"/>
    </source>
</evidence>
<keyword evidence="1" id="KW-0732">Signal</keyword>
<dbReference type="EMBL" id="GL445145">
    <property type="protein sequence ID" value="EFN90095.1"/>
    <property type="molecule type" value="Genomic_DNA"/>
</dbReference>
<dbReference type="Proteomes" id="UP000008237">
    <property type="component" value="Unassembled WGS sequence"/>
</dbReference>
<organism evidence="3">
    <name type="scientific">Harpegnathos saltator</name>
    <name type="common">Jerdon's jumping ant</name>
    <dbReference type="NCBI Taxonomy" id="610380"/>
    <lineage>
        <taxon>Eukaryota</taxon>
        <taxon>Metazoa</taxon>
        <taxon>Ecdysozoa</taxon>
        <taxon>Arthropoda</taxon>
        <taxon>Hexapoda</taxon>
        <taxon>Insecta</taxon>
        <taxon>Pterygota</taxon>
        <taxon>Neoptera</taxon>
        <taxon>Endopterygota</taxon>
        <taxon>Hymenoptera</taxon>
        <taxon>Apocrita</taxon>
        <taxon>Aculeata</taxon>
        <taxon>Formicoidea</taxon>
        <taxon>Formicidae</taxon>
        <taxon>Ponerinae</taxon>
        <taxon>Ponerini</taxon>
        <taxon>Harpegnathos</taxon>
    </lineage>
</organism>
<name>E2B2I0_HARSA</name>
<reference evidence="2 3" key="1">
    <citation type="journal article" date="2010" name="Science">
        <title>Genomic comparison of the ants Camponotus floridanus and Harpegnathos saltator.</title>
        <authorList>
            <person name="Bonasio R."/>
            <person name="Zhang G."/>
            <person name="Ye C."/>
            <person name="Mutti N.S."/>
            <person name="Fang X."/>
            <person name="Qin N."/>
            <person name="Donahue G."/>
            <person name="Yang P."/>
            <person name="Li Q."/>
            <person name="Li C."/>
            <person name="Zhang P."/>
            <person name="Huang Z."/>
            <person name="Berger S.L."/>
            <person name="Reinberg D."/>
            <person name="Wang J."/>
            <person name="Liebig J."/>
        </authorList>
    </citation>
    <scope>NUCLEOTIDE SEQUENCE [LARGE SCALE GENOMIC DNA]</scope>
    <source>
        <strain evidence="2 3">R22 G/1</strain>
    </source>
</reference>
<dbReference type="InParanoid" id="E2B2I0"/>
<accession>E2B2I0</accession>
<evidence type="ECO:0000256" key="1">
    <source>
        <dbReference type="SAM" id="SignalP"/>
    </source>
</evidence>
<dbReference type="OrthoDB" id="7617138at2759"/>